<sequence>MLKEDMDYAVGLETPYWIQRVEIKGKVFWTFQTPVSFPFLFVFSLTFLLVLALIMPFLPFLTWLPALPVGMCVIIPWRVGKLYVEKEYDGKKVHYFILGAVRFFKDFILDQRCIHNEQRRKMPVEKIVFEKTNL</sequence>
<dbReference type="Proteomes" id="UP001565242">
    <property type="component" value="Unassembled WGS sequence"/>
</dbReference>
<gene>
    <name evidence="2" type="ORF">AALM99_02040</name>
</gene>
<protein>
    <submittedName>
        <fullName evidence="2">Conjugal transfer protein</fullName>
    </submittedName>
</protein>
<keyword evidence="1" id="KW-0812">Transmembrane</keyword>
<accession>A0ABV4D655</accession>
<dbReference type="EMBL" id="JBCLSQ010000003">
    <property type="protein sequence ID" value="MEY8537228.1"/>
    <property type="molecule type" value="Genomic_DNA"/>
</dbReference>
<keyword evidence="1" id="KW-1133">Transmembrane helix</keyword>
<dbReference type="RefSeq" id="WP_369917710.1">
    <property type="nucleotide sequence ID" value="NZ_JBCLSQ010000003.1"/>
</dbReference>
<feature type="transmembrane region" description="Helical" evidence="1">
    <location>
        <begin position="35"/>
        <end position="54"/>
    </location>
</feature>
<keyword evidence="3" id="KW-1185">Reference proteome</keyword>
<proteinExistence type="predicted"/>
<reference evidence="2 3" key="1">
    <citation type="submission" date="2024-03" db="EMBL/GenBank/DDBJ databases">
        <title>Mouse gut bacterial collection (mGBC) of GemPharmatech.</title>
        <authorList>
            <person name="He Y."/>
            <person name="Dong L."/>
            <person name="Wu D."/>
            <person name="Gao X."/>
            <person name="Lin Z."/>
        </authorList>
    </citation>
    <scope>NUCLEOTIDE SEQUENCE [LARGE SCALE GENOMIC DNA]</scope>
    <source>
        <strain evidence="2 3">20-218</strain>
    </source>
</reference>
<evidence type="ECO:0000313" key="2">
    <source>
        <dbReference type="EMBL" id="MEY8537228.1"/>
    </source>
</evidence>
<organism evidence="2 3">
    <name type="scientific">Lactococcus muris</name>
    <dbReference type="NCBI Taxonomy" id="2941330"/>
    <lineage>
        <taxon>Bacteria</taxon>
        <taxon>Bacillati</taxon>
        <taxon>Bacillota</taxon>
        <taxon>Bacilli</taxon>
        <taxon>Lactobacillales</taxon>
        <taxon>Streptococcaceae</taxon>
        <taxon>Lactococcus</taxon>
    </lineage>
</organism>
<keyword evidence="1" id="KW-0472">Membrane</keyword>
<dbReference type="InterPro" id="IPR025608">
    <property type="entry name" value="TcpE"/>
</dbReference>
<comment type="caution">
    <text evidence="2">The sequence shown here is derived from an EMBL/GenBank/DDBJ whole genome shotgun (WGS) entry which is preliminary data.</text>
</comment>
<name>A0ABV4D655_9LACT</name>
<dbReference type="Pfam" id="PF12648">
    <property type="entry name" value="TcpE"/>
    <property type="match status" value="1"/>
</dbReference>
<evidence type="ECO:0000313" key="3">
    <source>
        <dbReference type="Proteomes" id="UP001565242"/>
    </source>
</evidence>
<evidence type="ECO:0000256" key="1">
    <source>
        <dbReference type="SAM" id="Phobius"/>
    </source>
</evidence>
<feature type="transmembrane region" description="Helical" evidence="1">
    <location>
        <begin position="60"/>
        <end position="79"/>
    </location>
</feature>